<evidence type="ECO:0000313" key="4">
    <source>
        <dbReference type="Proteomes" id="UP000242243"/>
    </source>
</evidence>
<organism evidence="3 4">
    <name type="scientific">Halolactibacillus halophilus</name>
    <dbReference type="NCBI Taxonomy" id="306540"/>
    <lineage>
        <taxon>Bacteria</taxon>
        <taxon>Bacillati</taxon>
        <taxon>Bacillota</taxon>
        <taxon>Bacilli</taxon>
        <taxon>Bacillales</taxon>
        <taxon>Bacillaceae</taxon>
        <taxon>Halolactibacillus</taxon>
    </lineage>
</organism>
<feature type="domain" description="AAA+ ATPase" evidence="1">
    <location>
        <begin position="262"/>
        <end position="411"/>
    </location>
</feature>
<gene>
    <name evidence="2" type="ORF">HHA03_09450</name>
    <name evidence="3" type="ORF">SAMN05421839_11054</name>
</gene>
<dbReference type="RefSeq" id="WP_089831194.1">
    <property type="nucleotide sequence ID" value="NZ_BJWI01000009.1"/>
</dbReference>
<reference evidence="3 4" key="1">
    <citation type="submission" date="2016-10" db="EMBL/GenBank/DDBJ databases">
        <authorList>
            <person name="de Groot N.N."/>
        </authorList>
    </citation>
    <scope>NUCLEOTIDE SEQUENCE [LARGE SCALE GENOMIC DNA]</scope>
    <source>
        <strain evidence="3 4">DSM 17073</strain>
    </source>
</reference>
<dbReference type="SUPFAM" id="SSF52540">
    <property type="entry name" value="P-loop containing nucleoside triphosphate hydrolases"/>
    <property type="match status" value="2"/>
</dbReference>
<dbReference type="SMART" id="SM00382">
    <property type="entry name" value="AAA"/>
    <property type="match status" value="1"/>
</dbReference>
<evidence type="ECO:0000313" key="5">
    <source>
        <dbReference type="Proteomes" id="UP000321547"/>
    </source>
</evidence>
<evidence type="ECO:0000313" key="2">
    <source>
        <dbReference type="EMBL" id="GEM01413.1"/>
    </source>
</evidence>
<dbReference type="InterPro" id="IPR027417">
    <property type="entry name" value="P-loop_NTPase"/>
</dbReference>
<dbReference type="CDD" id="cd00009">
    <property type="entry name" value="AAA"/>
    <property type="match status" value="1"/>
</dbReference>
<name>A0A1I5NPB8_9BACI</name>
<dbReference type="Proteomes" id="UP000242243">
    <property type="component" value="Unassembled WGS sequence"/>
</dbReference>
<dbReference type="InterPro" id="IPR003593">
    <property type="entry name" value="AAA+_ATPase"/>
</dbReference>
<protein>
    <submittedName>
        <fullName evidence="2">ATPase AAA</fullName>
    </submittedName>
</protein>
<dbReference type="Pfam" id="PF09848">
    <property type="entry name" value="SLFN-g3_helicase"/>
    <property type="match status" value="1"/>
</dbReference>
<keyword evidence="5" id="KW-1185">Reference proteome</keyword>
<sequence>MIIYQSTAKAFREDTINEVLVDNLYKAYQEKIGKTTKSEIRSWENSLAKMSNVLYDPDIPGDVSVAIEFNIPNTSKRVDFIIAGNDGHNDNVMIVELKQWEFAHKVEGKEAIVETALGGGIRETVHPSYQAYTYAALITDFNESVRTNKINLVPCAYLHNYFVQEEDPLTDKSYSFYIDKAPVFRKGEINKLRKFVKQYIKQKDQSDAIVQIDQGKIKPSKSLQDALKNMIQGNEEFYMIDEQKVFFEEALALFKQSMKDQKKRTMIVEGGPGTGKSVLAINLLVEIINKDRLAMYITKNSAPREVYAAKLQGTMKKTHINNLFKGSGSFTKAEENEFDVLIVDEAHRLNRKSGMFQNMGENQTKEIINGSLLSIFFIDEHQKVTFSDAGSIDEIEEYAHALGSEVIKRELVSQFRCDGSDGYIAWLDDVLEIRETANKNVIGMDYDFRVVDSPSELLELIKEKNKLANKSRMMAGYCWEWPKNERRNVDYHDIVIDDFGMSWNLNTTWAIDNSSVEEAGCIHTAQGLEFDYIGVIIGDDMRYEDDQIVTDYSKRAKTDQSLKGIKKLAKDNPEEADKIADKIIKNTYRTLMTRGQKGCYVYCTDQNLAEYLKTCMAYVVKEQHDLQMVAEKPAPYSLE</sequence>
<dbReference type="Proteomes" id="UP000321547">
    <property type="component" value="Unassembled WGS sequence"/>
</dbReference>
<evidence type="ECO:0000313" key="3">
    <source>
        <dbReference type="EMBL" id="SFP23653.1"/>
    </source>
</evidence>
<dbReference type="InterPro" id="IPR018647">
    <property type="entry name" value="SLFN_3-like_DNA/RNA_helicase"/>
</dbReference>
<dbReference type="Gene3D" id="3.40.50.300">
    <property type="entry name" value="P-loop containing nucleotide triphosphate hydrolases"/>
    <property type="match status" value="1"/>
</dbReference>
<dbReference type="EMBL" id="BJWI01000009">
    <property type="protein sequence ID" value="GEM01413.1"/>
    <property type="molecule type" value="Genomic_DNA"/>
</dbReference>
<dbReference type="AlphaFoldDB" id="A0A1I5NPB8"/>
<dbReference type="EMBL" id="FOXC01000010">
    <property type="protein sequence ID" value="SFP23653.1"/>
    <property type="molecule type" value="Genomic_DNA"/>
</dbReference>
<evidence type="ECO:0000259" key="1">
    <source>
        <dbReference type="SMART" id="SM00382"/>
    </source>
</evidence>
<accession>A0A1I5NPB8</accession>
<proteinExistence type="predicted"/>
<dbReference type="OrthoDB" id="3193269at2"/>
<reference evidence="2 5" key="2">
    <citation type="submission" date="2019-07" db="EMBL/GenBank/DDBJ databases">
        <title>Whole genome shotgun sequence of Halolactibacillus halophilus NBRC 100868.</title>
        <authorList>
            <person name="Hosoyama A."/>
            <person name="Uohara A."/>
            <person name="Ohji S."/>
            <person name="Ichikawa N."/>
        </authorList>
    </citation>
    <scope>NUCLEOTIDE SEQUENCE [LARGE SCALE GENOMIC DNA]</scope>
    <source>
        <strain evidence="2 5">NBRC 100868</strain>
    </source>
</reference>